<dbReference type="PROSITE" id="PS51193">
    <property type="entry name" value="HELICASE_ATP_BIND_2"/>
    <property type="match status" value="1"/>
</dbReference>
<dbReference type="GO" id="GO:0005524">
    <property type="term" value="F:ATP binding"/>
    <property type="evidence" value="ECO:0007669"/>
    <property type="project" value="UniProtKB-KW"/>
</dbReference>
<evidence type="ECO:0000256" key="9">
    <source>
        <dbReference type="ARBA" id="ARBA00044969"/>
    </source>
</evidence>
<keyword evidence="12" id="KW-0347">Helicase</keyword>
<evidence type="ECO:0000256" key="8">
    <source>
        <dbReference type="ARBA" id="ARBA00038058"/>
    </source>
</evidence>
<dbReference type="AlphaFoldDB" id="A0A941W275"/>
<evidence type="ECO:0000259" key="11">
    <source>
        <dbReference type="PROSITE" id="PS51193"/>
    </source>
</evidence>
<evidence type="ECO:0000256" key="10">
    <source>
        <dbReference type="ARBA" id="ARBA00048954"/>
    </source>
</evidence>
<evidence type="ECO:0000256" key="4">
    <source>
        <dbReference type="ARBA" id="ARBA00022763"/>
    </source>
</evidence>
<dbReference type="PANTHER" id="PTHR11472">
    <property type="entry name" value="DNA REPAIR DEAD HELICASE RAD3/XP-D SUBFAMILY MEMBER"/>
    <property type="match status" value="1"/>
</dbReference>
<evidence type="ECO:0000313" key="13">
    <source>
        <dbReference type="Proteomes" id="UP000722750"/>
    </source>
</evidence>
<evidence type="ECO:0000256" key="1">
    <source>
        <dbReference type="ARBA" id="ARBA00001966"/>
    </source>
</evidence>
<keyword evidence="7" id="KW-0234">DNA repair</keyword>
<dbReference type="Gene3D" id="3.40.50.300">
    <property type="entry name" value="P-loop containing nucleotide triphosphate hydrolases"/>
    <property type="match status" value="2"/>
</dbReference>
<keyword evidence="2" id="KW-0408">Iron</keyword>
<evidence type="ECO:0000313" key="12">
    <source>
        <dbReference type="EMBL" id="MBS1258184.1"/>
    </source>
</evidence>
<dbReference type="InterPro" id="IPR014013">
    <property type="entry name" value="Helic_SF1/SF2_ATP-bd_DinG/Rad3"/>
</dbReference>
<dbReference type="SMART" id="SM00487">
    <property type="entry name" value="DEXDc"/>
    <property type="match status" value="1"/>
</dbReference>
<keyword evidence="5" id="KW-0378">Hydrolase</keyword>
<sequence length="706" mass="80953">MLIKDILGKDGIIANKLDSYELRPQQMDMSLTIEKSIEENKHLIIEAGTGVGKSMAYLIPFIFWTVRNKKKVVISTYTKTLQEQLINKDLPFLRNALRPADDSTRQNDLPPESKYEQEDKFDFSYTLCVGGQNYLCLRRFNQLQMHGLINTKKEVKELQKVIQWEGQTKNGLRSELDFEPSQSVWSKVCRESDLCFGKKCIFYDDCHYYKARRREYKAQILVTNHHLFFANLVNAGRVLPDFDAVVFDEAQTLEDVATSYFGIAISNFNVKFLLDSILNPKTGKGLITRLFKPSDKTVSVIRKTLDEARHASDLFFSEITEKYGTGSKTTRIRKKGVINNYLSKPLSNLSGALESLLNLVKTEEERLEIFAFASRCSEINKNITTIINQELEEYVYWSEVEKRTNSLGRSNYKYTRCSLFAAPVNIAEDFEKQIFDKIRPVILTSATLSVNGNFNYIKERLGIPPCTPAGQFHHEEFDSDMTNGVDFSEKIIGSPFNFSENALIYVPDNIPDPNREPDAYRQNITKHIEEIVSLTQGRSFILFTSFEMLNTVYEKIEDDMDTYTLFKQGDKPRYQLLEEFKASRKPVLFGTATFWQGVDVPGEALKCVIITKLPFAVPSDPIIEARMELLKAQNKNPFMDYQVPQAITILRQGFGRLIRTATDTGIVAILDPRIKSKFYGRHFLNSLPDCKKTSDIKDIKNFLDLA</sequence>
<dbReference type="InterPro" id="IPR027417">
    <property type="entry name" value="P-loop_NTPase"/>
</dbReference>
<dbReference type="Pfam" id="PF00270">
    <property type="entry name" value="DEAD"/>
    <property type="match status" value="1"/>
</dbReference>
<dbReference type="EC" id="5.6.2.3" evidence="9"/>
<keyword evidence="6" id="KW-0067">ATP-binding</keyword>
<dbReference type="InterPro" id="IPR006554">
    <property type="entry name" value="Helicase-like_DEXD_c2"/>
</dbReference>
<dbReference type="Pfam" id="PF13307">
    <property type="entry name" value="Helicase_C_2"/>
    <property type="match status" value="1"/>
</dbReference>
<dbReference type="InterPro" id="IPR014001">
    <property type="entry name" value="Helicase_ATP-bd"/>
</dbReference>
<dbReference type="InterPro" id="IPR011545">
    <property type="entry name" value="DEAD/DEAH_box_helicase_dom"/>
</dbReference>
<dbReference type="PANTHER" id="PTHR11472:SF34">
    <property type="entry name" value="REGULATOR OF TELOMERE ELONGATION HELICASE 1"/>
    <property type="match status" value="1"/>
</dbReference>
<comment type="cofactor">
    <cofactor evidence="1">
        <name>[4Fe-4S] cluster</name>
        <dbReference type="ChEBI" id="CHEBI:49883"/>
    </cofactor>
</comment>
<comment type="similarity">
    <text evidence="8">Belongs to the helicase family. DinG subfamily.</text>
</comment>
<keyword evidence="3" id="KW-0547">Nucleotide-binding</keyword>
<protein>
    <recommendedName>
        <fullName evidence="9">DNA 5'-3' helicase</fullName>
        <ecNumber evidence="9">5.6.2.3</ecNumber>
    </recommendedName>
</protein>
<evidence type="ECO:0000256" key="6">
    <source>
        <dbReference type="ARBA" id="ARBA00022840"/>
    </source>
</evidence>
<evidence type="ECO:0000256" key="2">
    <source>
        <dbReference type="ARBA" id="ARBA00022485"/>
    </source>
</evidence>
<keyword evidence="4" id="KW-0227">DNA damage</keyword>
<evidence type="ECO:0000256" key="3">
    <source>
        <dbReference type="ARBA" id="ARBA00022741"/>
    </source>
</evidence>
<dbReference type="Proteomes" id="UP000722750">
    <property type="component" value="Unassembled WGS sequence"/>
</dbReference>
<feature type="domain" description="Helicase ATP-binding" evidence="11">
    <location>
        <begin position="12"/>
        <end position="302"/>
    </location>
</feature>
<dbReference type="GO" id="GO:0006281">
    <property type="term" value="P:DNA repair"/>
    <property type="evidence" value="ECO:0007669"/>
    <property type="project" value="UniProtKB-KW"/>
</dbReference>
<dbReference type="GO" id="GO:0051539">
    <property type="term" value="F:4 iron, 4 sulfur cluster binding"/>
    <property type="evidence" value="ECO:0007669"/>
    <property type="project" value="UniProtKB-KW"/>
</dbReference>
<proteinExistence type="inferred from homology"/>
<keyword evidence="2" id="KW-0004">4Fe-4S</keyword>
<dbReference type="SUPFAM" id="SSF52540">
    <property type="entry name" value="P-loop containing nucleoside triphosphate hydrolases"/>
    <property type="match status" value="1"/>
</dbReference>
<dbReference type="GO" id="GO:0016818">
    <property type="term" value="F:hydrolase activity, acting on acid anhydrides, in phosphorus-containing anhydrides"/>
    <property type="evidence" value="ECO:0007669"/>
    <property type="project" value="InterPro"/>
</dbReference>
<dbReference type="GO" id="GO:0043139">
    <property type="term" value="F:5'-3' DNA helicase activity"/>
    <property type="evidence" value="ECO:0007669"/>
    <property type="project" value="UniProtKB-EC"/>
</dbReference>
<organism evidence="12 13">
    <name type="scientific">Candidatus Scalindua arabica</name>
    <dbReference type="NCBI Taxonomy" id="1127984"/>
    <lineage>
        <taxon>Bacteria</taxon>
        <taxon>Pseudomonadati</taxon>
        <taxon>Planctomycetota</taxon>
        <taxon>Candidatus Brocadiia</taxon>
        <taxon>Candidatus Brocadiales</taxon>
        <taxon>Candidatus Scalinduaceae</taxon>
        <taxon>Candidatus Scalindua</taxon>
    </lineage>
</organism>
<dbReference type="EMBL" id="JAANXD010000051">
    <property type="protein sequence ID" value="MBS1258184.1"/>
    <property type="molecule type" value="Genomic_DNA"/>
</dbReference>
<evidence type="ECO:0000256" key="5">
    <source>
        <dbReference type="ARBA" id="ARBA00022801"/>
    </source>
</evidence>
<reference evidence="12" key="1">
    <citation type="journal article" date="2021" name="ISME J.">
        <title>Fine-scale metabolic discontinuity in a stratified prokaryote microbiome of a Red Sea deep halocline.</title>
        <authorList>
            <person name="Michoud G."/>
            <person name="Ngugi D.K."/>
            <person name="Barozzi A."/>
            <person name="Merlino G."/>
            <person name="Calleja M.L."/>
            <person name="Delgado-Huertas A."/>
            <person name="Moran X.A.G."/>
            <person name="Daffonchio D."/>
        </authorList>
    </citation>
    <scope>NUCLEOTIDE SEQUENCE</scope>
    <source>
        <strain evidence="12">SuakinDeep_MAG55_1</strain>
    </source>
</reference>
<dbReference type="SMART" id="SM00491">
    <property type="entry name" value="HELICc2"/>
    <property type="match status" value="1"/>
</dbReference>
<dbReference type="InterPro" id="IPR006555">
    <property type="entry name" value="ATP-dep_Helicase_C"/>
</dbReference>
<name>A0A941W275_9BACT</name>
<dbReference type="GO" id="GO:0003676">
    <property type="term" value="F:nucleic acid binding"/>
    <property type="evidence" value="ECO:0007669"/>
    <property type="project" value="InterPro"/>
</dbReference>
<keyword evidence="2" id="KW-0411">Iron-sulfur</keyword>
<evidence type="ECO:0000256" key="7">
    <source>
        <dbReference type="ARBA" id="ARBA00023204"/>
    </source>
</evidence>
<accession>A0A941W275</accession>
<dbReference type="InterPro" id="IPR045028">
    <property type="entry name" value="DinG/Rad3-like"/>
</dbReference>
<comment type="caution">
    <text evidence="12">The sequence shown here is derived from an EMBL/GenBank/DDBJ whole genome shotgun (WGS) entry which is preliminary data.</text>
</comment>
<keyword evidence="2" id="KW-0479">Metal-binding</keyword>
<dbReference type="FunFam" id="3.40.50.300:FF:000437">
    <property type="entry name" value="ATP-dependent DNA helicase DinG"/>
    <property type="match status" value="1"/>
</dbReference>
<dbReference type="SMART" id="SM00488">
    <property type="entry name" value="DEXDc2"/>
    <property type="match status" value="1"/>
</dbReference>
<comment type="catalytic activity">
    <reaction evidence="10">
        <text>ATP + H2O = ADP + phosphate + H(+)</text>
        <dbReference type="Rhea" id="RHEA:13065"/>
        <dbReference type="ChEBI" id="CHEBI:15377"/>
        <dbReference type="ChEBI" id="CHEBI:15378"/>
        <dbReference type="ChEBI" id="CHEBI:30616"/>
        <dbReference type="ChEBI" id="CHEBI:43474"/>
        <dbReference type="ChEBI" id="CHEBI:456216"/>
        <dbReference type="EC" id="5.6.2.3"/>
    </reaction>
</comment>
<gene>
    <name evidence="12" type="ORF">MAG551_01237</name>
</gene>